<evidence type="ECO:0000256" key="3">
    <source>
        <dbReference type="ARBA" id="ARBA00008495"/>
    </source>
</evidence>
<dbReference type="PROSITE" id="PS50294">
    <property type="entry name" value="WD_REPEATS_REGION"/>
    <property type="match status" value="1"/>
</dbReference>
<dbReference type="Gene3D" id="2.130.10.10">
    <property type="entry name" value="YVTN repeat-like/Quinoprotein amine dehydrogenase"/>
    <property type="match status" value="1"/>
</dbReference>
<evidence type="ECO:0000313" key="11">
    <source>
        <dbReference type="EMBL" id="OCH86899.1"/>
    </source>
</evidence>
<feature type="domain" description="PUL" evidence="10">
    <location>
        <begin position="500"/>
        <end position="786"/>
    </location>
</feature>
<evidence type="ECO:0000256" key="6">
    <source>
        <dbReference type="ARBA" id="ARBA00022737"/>
    </source>
</evidence>
<dbReference type="Gene3D" id="3.10.20.870">
    <property type="entry name" value="PFU (PLAA family ubiquitin binding), C-terminal domain"/>
    <property type="match status" value="1"/>
</dbReference>
<evidence type="ECO:0000313" key="12">
    <source>
        <dbReference type="Proteomes" id="UP000250043"/>
    </source>
</evidence>
<dbReference type="InterPro" id="IPR001680">
    <property type="entry name" value="WD40_rpt"/>
</dbReference>
<evidence type="ECO:0000256" key="8">
    <source>
        <dbReference type="PROSITE-ProRule" id="PRU00221"/>
    </source>
</evidence>
<feature type="repeat" description="WD" evidence="8">
    <location>
        <begin position="103"/>
        <end position="134"/>
    </location>
</feature>
<comment type="similarity">
    <text evidence="3">Belongs to the WD repeat PLAP family.</text>
</comment>
<dbReference type="PANTHER" id="PTHR19849">
    <property type="entry name" value="PHOSPHOLIPASE A-2-ACTIVATING PROTEIN"/>
    <property type="match status" value="1"/>
</dbReference>
<keyword evidence="7" id="KW-0539">Nucleus</keyword>
<feature type="repeat" description="WD" evidence="8">
    <location>
        <begin position="142"/>
        <end position="173"/>
    </location>
</feature>
<evidence type="ECO:0000256" key="4">
    <source>
        <dbReference type="ARBA" id="ARBA00022490"/>
    </source>
</evidence>
<dbReference type="Proteomes" id="UP000250043">
    <property type="component" value="Unassembled WGS sequence"/>
</dbReference>
<dbReference type="InterPro" id="IPR036322">
    <property type="entry name" value="WD40_repeat_dom_sf"/>
</dbReference>
<evidence type="ECO:0000256" key="2">
    <source>
        <dbReference type="ARBA" id="ARBA00004496"/>
    </source>
</evidence>
<dbReference type="PROSITE" id="PS51396">
    <property type="entry name" value="PUL"/>
    <property type="match status" value="1"/>
</dbReference>
<protein>
    <submittedName>
        <fullName evidence="11">Phospholipase A-2-activating protein</fullName>
    </submittedName>
</protein>
<reference evidence="11 12" key="1">
    <citation type="submission" date="2016-07" db="EMBL/GenBank/DDBJ databases">
        <title>Draft genome of the white-rot fungus Obba rivulosa 3A-2.</title>
        <authorList>
            <consortium name="DOE Joint Genome Institute"/>
            <person name="Miettinen O."/>
            <person name="Riley R."/>
            <person name="Acob R."/>
            <person name="Barry K."/>
            <person name="Cullen D."/>
            <person name="De Vries R."/>
            <person name="Hainaut M."/>
            <person name="Hatakka A."/>
            <person name="Henrissat B."/>
            <person name="Hilden K."/>
            <person name="Kuo R."/>
            <person name="Labutti K."/>
            <person name="Lipzen A."/>
            <person name="Makela M.R."/>
            <person name="Sandor L."/>
            <person name="Spatafora J.W."/>
            <person name="Grigoriev I.V."/>
            <person name="Hibbett D.S."/>
        </authorList>
    </citation>
    <scope>NUCLEOTIDE SEQUENCE [LARGE SCALE GENOMIC DNA]</scope>
    <source>
        <strain evidence="11 12">3A-2</strain>
    </source>
</reference>
<dbReference type="PANTHER" id="PTHR19849:SF0">
    <property type="entry name" value="PHOSPHOLIPASE A-2-ACTIVATING PROTEIN"/>
    <property type="match status" value="1"/>
</dbReference>
<dbReference type="SUPFAM" id="SSF50978">
    <property type="entry name" value="WD40 repeat-like"/>
    <property type="match status" value="1"/>
</dbReference>
<dbReference type="GO" id="GO:0005737">
    <property type="term" value="C:cytoplasm"/>
    <property type="evidence" value="ECO:0007669"/>
    <property type="project" value="UniProtKB-SubCell"/>
</dbReference>
<feature type="repeat" description="WD" evidence="8">
    <location>
        <begin position="221"/>
        <end position="251"/>
    </location>
</feature>
<dbReference type="PROSITE" id="PS50082">
    <property type="entry name" value="WD_REPEATS_2"/>
    <property type="match status" value="4"/>
</dbReference>
<dbReference type="FunFam" id="2.130.10.10:FF:000175">
    <property type="entry name" value="Phospholipase A-2-activating protein"/>
    <property type="match status" value="1"/>
</dbReference>
<dbReference type="EMBL" id="KV722507">
    <property type="protein sequence ID" value="OCH86899.1"/>
    <property type="molecule type" value="Genomic_DNA"/>
</dbReference>
<dbReference type="InterPro" id="IPR038122">
    <property type="entry name" value="PFU_sf"/>
</dbReference>
<proteinExistence type="inferred from homology"/>
<dbReference type="AlphaFoldDB" id="A0A8E2AP91"/>
<gene>
    <name evidence="11" type="ORF">OBBRIDRAFT_796717</name>
</gene>
<name>A0A8E2AP91_9APHY</name>
<evidence type="ECO:0000256" key="7">
    <source>
        <dbReference type="ARBA" id="ARBA00023242"/>
    </source>
</evidence>
<dbReference type="Pfam" id="PF09070">
    <property type="entry name" value="PFU"/>
    <property type="match status" value="1"/>
</dbReference>
<evidence type="ECO:0000259" key="9">
    <source>
        <dbReference type="PROSITE" id="PS51394"/>
    </source>
</evidence>
<dbReference type="InterPro" id="IPR013535">
    <property type="entry name" value="PUL_dom"/>
</dbReference>
<evidence type="ECO:0000256" key="5">
    <source>
        <dbReference type="ARBA" id="ARBA00022574"/>
    </source>
</evidence>
<accession>A0A8E2AP91</accession>
<feature type="repeat" description="WD" evidence="8">
    <location>
        <begin position="181"/>
        <end position="214"/>
    </location>
</feature>
<dbReference type="SMART" id="SM00320">
    <property type="entry name" value="WD40"/>
    <property type="match status" value="7"/>
</dbReference>
<evidence type="ECO:0000259" key="10">
    <source>
        <dbReference type="PROSITE" id="PS51396"/>
    </source>
</evidence>
<dbReference type="GO" id="GO:0005634">
    <property type="term" value="C:nucleus"/>
    <property type="evidence" value="ECO:0007669"/>
    <property type="project" value="UniProtKB-SubCell"/>
</dbReference>
<dbReference type="CDD" id="cd00200">
    <property type="entry name" value="WD40"/>
    <property type="match status" value="1"/>
</dbReference>
<dbReference type="Gene3D" id="1.25.10.10">
    <property type="entry name" value="Leucine-rich Repeat Variant"/>
    <property type="match status" value="1"/>
</dbReference>
<sequence length="787" mass="86149">MPYKLSATLAAHTADVRAVVSPTDGLIISASRDATAIAWARTSQSSGFSQTAVLRPGSRYINAVAYMPPTPDAPQGYAVTGGQDTVINIFSLENTNGEPNFSLIDHKDNVCALHTGPDGTLISGSWDCTAKVWKDFRLAYDLIGHQQSVWTVLCIDDRQFLTGSADCSIKLWNQQKNVRTYPGHTQAVRGLALITDIGFASCSNDSEIRIWTMEGDTVHTLTGHTSFVYSISVLPNGDIVSGGEDRTVRIWRDGECAQTIVHPAISVWTVSTMPNGDIVSGCSDGSVRIFSAAESRWAPETQLQSYDEQVAAQAISLEAAGIRKEDLPGAEALSQPGTKPGEVKMIRRGEIIESHQWDSANYSWQKIGEVVGAAPSGKKTTYKGKEYDYVFDVDVQDGVPPFKLPYNVTENPYNAAQRFLQAHDLPMTYIDEVVKFIEKNTAGATIGPANVAYSDPFTGASRYQPPPRATGSGTSDFMDPFTGTSRYRAASNPVPKTPAATLPVRNPLYFRQANVSAMQSKLYQFDQSLRNEISTSSYSMYPQELNLIDESFVYLTQAVAHPLSPPATPLNASHVDAIIQVLERWPAGPLFPLMDLSRLIIGFCPDAYADPAVRSRLITALFKAAEWNEPWSQPLPRQRETNTLFLVRAFANMLQEGTSLGDGKWVVELLNKLGEGPYAFLSKGTRVAMATVLLNLSCIGLREPLSDELWNLLIGVDLSLLADEKEEAEAAYRALVALGNIAYMAKEQQRPLDGSQLDMVLQIIANLSSVFPQDRFTEVTRQIAPLL</sequence>
<dbReference type="OrthoDB" id="10265988at2759"/>
<dbReference type="InterPro" id="IPR011989">
    <property type="entry name" value="ARM-like"/>
</dbReference>
<dbReference type="GO" id="GO:0010992">
    <property type="term" value="P:ubiquitin recycling"/>
    <property type="evidence" value="ECO:0007669"/>
    <property type="project" value="TreeGrafter"/>
</dbReference>
<dbReference type="InterPro" id="IPR015155">
    <property type="entry name" value="PFU"/>
</dbReference>
<keyword evidence="6" id="KW-0677">Repeat</keyword>
<feature type="domain" description="PFU" evidence="9">
    <location>
        <begin position="356"/>
        <end position="451"/>
    </location>
</feature>
<keyword evidence="5 8" id="KW-0853">WD repeat</keyword>
<comment type="subcellular location">
    <subcellularLocation>
        <location evidence="2">Cytoplasm</location>
    </subcellularLocation>
    <subcellularLocation>
        <location evidence="1">Nucleus</location>
    </subcellularLocation>
</comment>
<dbReference type="InterPro" id="IPR015943">
    <property type="entry name" value="WD40/YVTN_repeat-like_dom_sf"/>
</dbReference>
<keyword evidence="12" id="KW-1185">Reference proteome</keyword>
<dbReference type="GO" id="GO:0043130">
    <property type="term" value="F:ubiquitin binding"/>
    <property type="evidence" value="ECO:0007669"/>
    <property type="project" value="TreeGrafter"/>
</dbReference>
<keyword evidence="4" id="KW-0963">Cytoplasm</keyword>
<dbReference type="GO" id="GO:0043161">
    <property type="term" value="P:proteasome-mediated ubiquitin-dependent protein catabolic process"/>
    <property type="evidence" value="ECO:0007669"/>
    <property type="project" value="TreeGrafter"/>
</dbReference>
<dbReference type="Pfam" id="PF00400">
    <property type="entry name" value="WD40"/>
    <property type="match status" value="6"/>
</dbReference>
<dbReference type="PROSITE" id="PS51394">
    <property type="entry name" value="PFU"/>
    <property type="match status" value="1"/>
</dbReference>
<dbReference type="Pfam" id="PF08324">
    <property type="entry name" value="PUL"/>
    <property type="match status" value="1"/>
</dbReference>
<evidence type="ECO:0000256" key="1">
    <source>
        <dbReference type="ARBA" id="ARBA00004123"/>
    </source>
</evidence>
<organism evidence="11 12">
    <name type="scientific">Obba rivulosa</name>
    <dbReference type="NCBI Taxonomy" id="1052685"/>
    <lineage>
        <taxon>Eukaryota</taxon>
        <taxon>Fungi</taxon>
        <taxon>Dikarya</taxon>
        <taxon>Basidiomycota</taxon>
        <taxon>Agaricomycotina</taxon>
        <taxon>Agaricomycetes</taxon>
        <taxon>Polyporales</taxon>
        <taxon>Gelatoporiaceae</taxon>
        <taxon>Obba</taxon>
    </lineage>
</organism>